<reference evidence="2 3" key="1">
    <citation type="submission" date="2017-02" db="EMBL/GenBank/DDBJ databases">
        <title>Complete genome sequence of the cold-active Pseudoalteromonas aliena strain EH1 isolated from Arctic seawater.</title>
        <authorList>
            <person name="Kim E."/>
            <person name="Heo E."/>
            <person name="Kim H."/>
            <person name="Kim D."/>
        </authorList>
    </citation>
    <scope>NUCLEOTIDE SEQUENCE [LARGE SCALE GENOMIC DNA]</scope>
    <source>
        <strain evidence="2 3">EH1</strain>
    </source>
</reference>
<accession>A0A1Q2GUW8</accession>
<dbReference type="KEGG" id="paln:B0W48_03370"/>
<dbReference type="Proteomes" id="UP000188243">
    <property type="component" value="Chromosome"/>
</dbReference>
<evidence type="ECO:0000313" key="2">
    <source>
        <dbReference type="EMBL" id="AQP98919.1"/>
    </source>
</evidence>
<feature type="signal peptide" evidence="1">
    <location>
        <begin position="1"/>
        <end position="28"/>
    </location>
</feature>
<name>A0A1Q2GUW8_9GAMM</name>
<keyword evidence="1" id="KW-0732">Signal</keyword>
<sequence length="216" mass="24448">MLQLFSNVKIIKPSLFIPALFISTNSFASETNIVTNKPLFQFEVGLHANYLNAEDYYQLNTSEVFDTDSDTQLGLDFSIQLHHQVLPQNAFLALGWSKTGEYSADVLAYCGNQSCQETTKLNFESLQLNYHYQWHQSSTMESSVYAGISYIWAEGEIKGQDWRDGATGFQVGNQIYFMPHSAIQPYIGVKLSYFAIEDGDDTIHLPNLSLLFGLHF</sequence>
<dbReference type="RefSeq" id="WP_077535642.1">
    <property type="nucleotide sequence ID" value="NZ_CP019628.1"/>
</dbReference>
<protein>
    <recommendedName>
        <fullName evidence="4">Outer membrane protein beta-barrel domain-containing protein</fullName>
    </recommendedName>
</protein>
<gene>
    <name evidence="2" type="ORF">B0W48_03370</name>
</gene>
<evidence type="ECO:0008006" key="4">
    <source>
        <dbReference type="Google" id="ProtNLM"/>
    </source>
</evidence>
<feature type="chain" id="PRO_5012501510" description="Outer membrane protein beta-barrel domain-containing protein" evidence="1">
    <location>
        <begin position="29"/>
        <end position="216"/>
    </location>
</feature>
<dbReference type="AlphaFoldDB" id="A0A1Q2GUW8"/>
<evidence type="ECO:0000256" key="1">
    <source>
        <dbReference type="SAM" id="SignalP"/>
    </source>
</evidence>
<evidence type="ECO:0000313" key="3">
    <source>
        <dbReference type="Proteomes" id="UP000188243"/>
    </source>
</evidence>
<organism evidence="2 3">
    <name type="scientific">Pseudoalteromonas aliena</name>
    <dbReference type="NCBI Taxonomy" id="247523"/>
    <lineage>
        <taxon>Bacteria</taxon>
        <taxon>Pseudomonadati</taxon>
        <taxon>Pseudomonadota</taxon>
        <taxon>Gammaproteobacteria</taxon>
        <taxon>Alteromonadales</taxon>
        <taxon>Pseudoalteromonadaceae</taxon>
        <taxon>Pseudoalteromonas</taxon>
    </lineage>
</organism>
<dbReference type="EMBL" id="CP019628">
    <property type="protein sequence ID" value="AQP98919.1"/>
    <property type="molecule type" value="Genomic_DNA"/>
</dbReference>
<proteinExistence type="predicted"/>